<dbReference type="EMBL" id="CH476615">
    <property type="protein sequence ID" value="EEP75720.1"/>
    <property type="molecule type" value="Genomic_DNA"/>
</dbReference>
<gene>
    <name evidence="1" type="ORF">UREG_00567</name>
</gene>
<dbReference type="KEGG" id="ure:UREG_00567"/>
<dbReference type="eggNOG" id="ENOG502SSMS">
    <property type="taxonomic scope" value="Eukaryota"/>
</dbReference>
<reference evidence="2" key="1">
    <citation type="journal article" date="2009" name="Genome Res.">
        <title>Comparative genomic analyses of the human fungal pathogens Coccidioides and their relatives.</title>
        <authorList>
            <person name="Sharpton T.J."/>
            <person name="Stajich J.E."/>
            <person name="Rounsley S.D."/>
            <person name="Gardner M.J."/>
            <person name="Wortman J.R."/>
            <person name="Jordar V.S."/>
            <person name="Maiti R."/>
            <person name="Kodira C.D."/>
            <person name="Neafsey D.E."/>
            <person name="Zeng Q."/>
            <person name="Hung C.-Y."/>
            <person name="McMahan C."/>
            <person name="Muszewska A."/>
            <person name="Grynberg M."/>
            <person name="Mandel M.A."/>
            <person name="Kellner E.M."/>
            <person name="Barker B.M."/>
            <person name="Galgiani J.N."/>
            <person name="Orbach M.J."/>
            <person name="Kirkland T.N."/>
            <person name="Cole G.T."/>
            <person name="Henn M.R."/>
            <person name="Birren B.W."/>
            <person name="Taylor J.W."/>
        </authorList>
    </citation>
    <scope>NUCLEOTIDE SEQUENCE [LARGE SCALE GENOMIC DNA]</scope>
    <source>
        <strain evidence="2">UAMH 1704</strain>
    </source>
</reference>
<proteinExistence type="predicted"/>
<sequence>MTESFQVVTTFFQPSPGVHPGYFYLIRTASNILKYFHLDDTTPRSPDVKGSNLDFKEVIKGNWVVGILKPSNKTKGKFSVVSSCATPLKGIERIWTDRMVDVKDIADESEECVLETDLESYYTKPLVCKVRVPSTVLGVAGCAVYSRFPDVIQLLQRESDIYRIIQGKGLARRFLAYITEDRSRVIGFIVMDVSDDQDGWAEIMPQDIRAQQRVLRELHGFGIALGTVSQHYTFLELKDGRSLIENFRASTQNASKRTMSRELKVVGYIPDPIDRPNFEYLSEKLRKELRAIQRRDGDVHIAVIMQATKDGIVTVTEKDHKELLVTPLRSWNID</sequence>
<dbReference type="AlphaFoldDB" id="C4JDU0"/>
<evidence type="ECO:0000313" key="2">
    <source>
        <dbReference type="Proteomes" id="UP000002058"/>
    </source>
</evidence>
<dbReference type="VEuPathDB" id="FungiDB:UREG_00567"/>
<dbReference type="GeneID" id="8439487"/>
<dbReference type="HOGENOM" id="CLU_832077_0_0_1"/>
<organism evidence="1 2">
    <name type="scientific">Uncinocarpus reesii (strain UAMH 1704)</name>
    <dbReference type="NCBI Taxonomy" id="336963"/>
    <lineage>
        <taxon>Eukaryota</taxon>
        <taxon>Fungi</taxon>
        <taxon>Dikarya</taxon>
        <taxon>Ascomycota</taxon>
        <taxon>Pezizomycotina</taxon>
        <taxon>Eurotiomycetes</taxon>
        <taxon>Eurotiomycetidae</taxon>
        <taxon>Onygenales</taxon>
        <taxon>Onygenaceae</taxon>
        <taxon>Uncinocarpus</taxon>
    </lineage>
</organism>
<keyword evidence="2" id="KW-1185">Reference proteome</keyword>
<dbReference type="OMA" id="GIERTWH"/>
<dbReference type="InParanoid" id="C4JDU0"/>
<evidence type="ECO:0000313" key="1">
    <source>
        <dbReference type="EMBL" id="EEP75720.1"/>
    </source>
</evidence>
<dbReference type="STRING" id="336963.C4JDU0"/>
<protein>
    <submittedName>
        <fullName evidence="1">Uncharacterized protein</fullName>
    </submittedName>
</protein>
<dbReference type="RefSeq" id="XP_002541053.1">
    <property type="nucleotide sequence ID" value="XM_002541007.1"/>
</dbReference>
<dbReference type="OrthoDB" id="2687876at2759"/>
<name>C4JDU0_UNCRE</name>
<dbReference type="Proteomes" id="UP000002058">
    <property type="component" value="Unassembled WGS sequence"/>
</dbReference>
<accession>C4JDU0</accession>